<evidence type="ECO:0000256" key="5">
    <source>
        <dbReference type="ARBA" id="ARBA00012748"/>
    </source>
</evidence>
<evidence type="ECO:0000256" key="12">
    <source>
        <dbReference type="RuleBase" id="RU003693"/>
    </source>
</evidence>
<reference evidence="14 15" key="1">
    <citation type="submission" date="2018-01" db="EMBL/GenBank/DDBJ databases">
        <title>Co-occurrence of chitin degradation, pigmentation and bioactivity in marine Pseudoalteromonas.</title>
        <authorList>
            <person name="Paulsen S."/>
            <person name="Gram L."/>
            <person name="Machado H."/>
        </authorList>
    </citation>
    <scope>NUCLEOTIDE SEQUENCE [LARGE SCALE GENOMIC DNA]</scope>
    <source>
        <strain evidence="14 15">S3898</strain>
    </source>
</reference>
<dbReference type="GO" id="GO:0030170">
    <property type="term" value="F:pyridoxal phosphate binding"/>
    <property type="evidence" value="ECO:0007669"/>
    <property type="project" value="InterPro"/>
</dbReference>
<dbReference type="NCBIfam" id="TIGR01141">
    <property type="entry name" value="hisC"/>
    <property type="match status" value="1"/>
</dbReference>
<feature type="domain" description="Aminotransferase class I/classII large" evidence="13">
    <location>
        <begin position="49"/>
        <end position="345"/>
    </location>
</feature>
<dbReference type="SUPFAM" id="SSF53383">
    <property type="entry name" value="PLP-dependent transferases"/>
    <property type="match status" value="1"/>
</dbReference>
<dbReference type="Pfam" id="PF00155">
    <property type="entry name" value="Aminotran_1_2"/>
    <property type="match status" value="1"/>
</dbReference>
<evidence type="ECO:0000256" key="6">
    <source>
        <dbReference type="ARBA" id="ARBA00022576"/>
    </source>
</evidence>
<dbReference type="InterPro" id="IPR001917">
    <property type="entry name" value="Aminotrans_II_pyridoxalP_BS"/>
</dbReference>
<keyword evidence="7" id="KW-0028">Amino-acid biosynthesis</keyword>
<dbReference type="AlphaFoldDB" id="A0A4Q7IS06"/>
<organism evidence="14 15">
    <name type="scientific">Pseudoalteromonas phenolica</name>
    <dbReference type="NCBI Taxonomy" id="161398"/>
    <lineage>
        <taxon>Bacteria</taxon>
        <taxon>Pseudomonadati</taxon>
        <taxon>Pseudomonadota</taxon>
        <taxon>Gammaproteobacteria</taxon>
        <taxon>Alteromonadales</taxon>
        <taxon>Pseudoalteromonadaceae</taxon>
        <taxon>Pseudoalteromonas</taxon>
    </lineage>
</organism>
<evidence type="ECO:0000256" key="10">
    <source>
        <dbReference type="ARBA" id="ARBA00023102"/>
    </source>
</evidence>
<dbReference type="InterPro" id="IPR015424">
    <property type="entry name" value="PyrdxlP-dep_Trfase"/>
</dbReference>
<evidence type="ECO:0000256" key="9">
    <source>
        <dbReference type="ARBA" id="ARBA00022898"/>
    </source>
</evidence>
<comment type="pathway">
    <text evidence="2">Amino-acid biosynthesis; L-histidine biosynthesis; L-histidine from 5-phospho-alpha-D-ribose 1-diphosphate: step 7/9.</text>
</comment>
<dbReference type="GO" id="GO:0004400">
    <property type="term" value="F:histidinol-phosphate transaminase activity"/>
    <property type="evidence" value="ECO:0007669"/>
    <property type="project" value="UniProtKB-EC"/>
</dbReference>
<dbReference type="CDD" id="cd00609">
    <property type="entry name" value="AAT_like"/>
    <property type="match status" value="1"/>
</dbReference>
<evidence type="ECO:0000256" key="4">
    <source>
        <dbReference type="ARBA" id="ARBA00011738"/>
    </source>
</evidence>
<sequence>MSDVITTLLPKNINELKAYSSAKSMKLSGSTWLNANESPYAKTFDVSLDNLNRYPDPQPQAVIDAYADYAGISEENVLMTRGADEGIELLVRTFCEPGKDSISIFAPTYGMYKVTADTHNVALNVLSQEQLINDDKTTISEACAQSKLVFICNPNNPTGAILPVEKIAEIADELSGKAIVVVDEAYIEFCEAYSSVSLLQDFNNVVVLRTLSKAFALAGLRTGFMLSNSELLNIVRKVIAPYPVSTVVAAIAAQALSKDAITQVKRQVQILNAAKAELSLALKNNKQVITVLDSYANFVTIRLKDKAATDVAMQSGLIIRPFVLFDQDDWIRISIGTEQELQQVTDWLNGL</sequence>
<evidence type="ECO:0000256" key="7">
    <source>
        <dbReference type="ARBA" id="ARBA00022605"/>
    </source>
</evidence>
<dbReference type="GO" id="GO:0000105">
    <property type="term" value="P:L-histidine biosynthetic process"/>
    <property type="evidence" value="ECO:0007669"/>
    <property type="project" value="UniProtKB-UniPathway"/>
</dbReference>
<dbReference type="InterPro" id="IPR015421">
    <property type="entry name" value="PyrdxlP-dep_Trfase_major"/>
</dbReference>
<dbReference type="EC" id="2.6.1.9" evidence="5"/>
<evidence type="ECO:0000313" key="14">
    <source>
        <dbReference type="EMBL" id="RZQ53967.1"/>
    </source>
</evidence>
<comment type="caution">
    <text evidence="14">The sequence shown here is derived from an EMBL/GenBank/DDBJ whole genome shotgun (WGS) entry which is preliminary data.</text>
</comment>
<keyword evidence="9 12" id="KW-0663">Pyridoxal phosphate</keyword>
<dbReference type="PANTHER" id="PTHR42885:SF2">
    <property type="entry name" value="HISTIDINOL-PHOSPHATE AMINOTRANSFERASE"/>
    <property type="match status" value="1"/>
</dbReference>
<dbReference type="Gene3D" id="3.40.640.10">
    <property type="entry name" value="Type I PLP-dependent aspartate aminotransferase-like (Major domain)"/>
    <property type="match status" value="1"/>
</dbReference>
<dbReference type="Proteomes" id="UP000291338">
    <property type="component" value="Unassembled WGS sequence"/>
</dbReference>
<dbReference type="InterPro" id="IPR004839">
    <property type="entry name" value="Aminotransferase_I/II_large"/>
</dbReference>
<keyword evidence="10" id="KW-0368">Histidine biosynthesis</keyword>
<evidence type="ECO:0000256" key="11">
    <source>
        <dbReference type="ARBA" id="ARBA00047481"/>
    </source>
</evidence>
<keyword evidence="8" id="KW-0808">Transferase</keyword>
<dbReference type="RefSeq" id="WP_130254819.1">
    <property type="nucleotide sequence ID" value="NZ_PPSX01000020.1"/>
</dbReference>
<evidence type="ECO:0000259" key="13">
    <source>
        <dbReference type="Pfam" id="PF00155"/>
    </source>
</evidence>
<gene>
    <name evidence="14" type="ORF">C1E23_06595</name>
</gene>
<comment type="cofactor">
    <cofactor evidence="1 12">
        <name>pyridoxal 5'-phosphate</name>
        <dbReference type="ChEBI" id="CHEBI:597326"/>
    </cofactor>
</comment>
<keyword evidence="6" id="KW-0032">Aminotransferase</keyword>
<accession>A0A4Q7IS06</accession>
<dbReference type="InterPro" id="IPR015422">
    <property type="entry name" value="PyrdxlP-dep_Trfase_small"/>
</dbReference>
<dbReference type="InterPro" id="IPR005861">
    <property type="entry name" value="HisP_aminotrans"/>
</dbReference>
<comment type="similarity">
    <text evidence="3">Belongs to the class-II pyridoxal-phosphate-dependent aminotransferase family. Histidinol-phosphate aminotransferase subfamily.</text>
</comment>
<evidence type="ECO:0000256" key="8">
    <source>
        <dbReference type="ARBA" id="ARBA00022679"/>
    </source>
</evidence>
<dbReference type="EMBL" id="PPSX01000020">
    <property type="protein sequence ID" value="RZQ53967.1"/>
    <property type="molecule type" value="Genomic_DNA"/>
</dbReference>
<comment type="subunit">
    <text evidence="4">Homodimer.</text>
</comment>
<dbReference type="Gene3D" id="3.90.1150.10">
    <property type="entry name" value="Aspartate Aminotransferase, domain 1"/>
    <property type="match status" value="1"/>
</dbReference>
<protein>
    <recommendedName>
        <fullName evidence="5">histidinol-phosphate transaminase</fullName>
        <ecNumber evidence="5">2.6.1.9</ecNumber>
    </recommendedName>
</protein>
<evidence type="ECO:0000313" key="15">
    <source>
        <dbReference type="Proteomes" id="UP000291338"/>
    </source>
</evidence>
<dbReference type="UniPathway" id="UPA00031">
    <property type="reaction ID" value="UER00012"/>
</dbReference>
<evidence type="ECO:0000256" key="3">
    <source>
        <dbReference type="ARBA" id="ARBA00007970"/>
    </source>
</evidence>
<evidence type="ECO:0000256" key="1">
    <source>
        <dbReference type="ARBA" id="ARBA00001933"/>
    </source>
</evidence>
<dbReference type="PANTHER" id="PTHR42885">
    <property type="entry name" value="HISTIDINOL-PHOSPHATE AMINOTRANSFERASE-RELATED"/>
    <property type="match status" value="1"/>
</dbReference>
<dbReference type="PROSITE" id="PS00599">
    <property type="entry name" value="AA_TRANSFER_CLASS_2"/>
    <property type="match status" value="1"/>
</dbReference>
<comment type="catalytic activity">
    <reaction evidence="11">
        <text>L-histidinol phosphate + 2-oxoglutarate = 3-(imidazol-4-yl)-2-oxopropyl phosphate + L-glutamate</text>
        <dbReference type="Rhea" id="RHEA:23744"/>
        <dbReference type="ChEBI" id="CHEBI:16810"/>
        <dbReference type="ChEBI" id="CHEBI:29985"/>
        <dbReference type="ChEBI" id="CHEBI:57766"/>
        <dbReference type="ChEBI" id="CHEBI:57980"/>
        <dbReference type="EC" id="2.6.1.9"/>
    </reaction>
</comment>
<evidence type="ECO:0000256" key="2">
    <source>
        <dbReference type="ARBA" id="ARBA00005011"/>
    </source>
</evidence>
<name>A0A4Q7IS06_9GAMM</name>
<proteinExistence type="inferred from homology"/>